<dbReference type="KEGG" id="tpt:Tpet_0969"/>
<protein>
    <submittedName>
        <fullName evidence="4">Alpha amylase, catalytic region</fullName>
    </submittedName>
</protein>
<dbReference type="HOGENOM" id="CLU_006462_6_3_0"/>
<feature type="domain" description="Glycosyl hydrolase family 13 catalytic" evidence="3">
    <location>
        <begin position="16"/>
        <end position="370"/>
    </location>
</feature>
<sequence length="473" mass="55237">MMYPMPSWVYDSVVYQIFPDRFFIGKGKTVEDKKDLYLKRGGVIEKWGVPPRKLPGAQHVKIFYGGDLWGIAEKVDYFEELGINVLYLTPIFLSDTNHKYDTIDYFRVDPQFGGKRAFLHLLRVLHERSMKLILDGVFNHVGSQHPWFKKAKKNDPEYVNRFFLYKDRHRSWFDVGSLPELNVEVEEVKEYILKVVEHYLKLEIDGWRLDCGHDLGPTVNLWINMKVKEFSAEKYLVSEIWTYPAGWDMVDGLMNYNFRNLVLSYVNGETDSIGFHLERAYRETKNIFGCWNMLDSHDTPRLATMVPDRDLRKLAVVLQFTYPGVPLVYYGTEIGLTGGEDPECRATMEWNREKWDVDLFEFYKKMIRLRRTDPGLRFGEFVLLNDSPLAFLRKAPHPLQNTIVVVNPGEEKVLVLSIPDGKIMNTTPLVDVFSGERFHVDGGVVKLPLPARSFRILKPEDLRVGKYRLYKRV</sequence>
<evidence type="ECO:0000313" key="4">
    <source>
        <dbReference type="EMBL" id="ABQ46987.1"/>
    </source>
</evidence>
<evidence type="ECO:0000256" key="1">
    <source>
        <dbReference type="ARBA" id="ARBA00022801"/>
    </source>
</evidence>
<dbReference type="SMART" id="SM00642">
    <property type="entry name" value="Aamy"/>
    <property type="match status" value="1"/>
</dbReference>
<dbReference type="GO" id="GO:0005975">
    <property type="term" value="P:carbohydrate metabolic process"/>
    <property type="evidence" value="ECO:0007669"/>
    <property type="project" value="InterPro"/>
</dbReference>
<accession>A5ILB4</accession>
<reference evidence="5" key="1">
    <citation type="submission" date="2007-05" db="EMBL/GenBank/DDBJ databases">
        <title>Complete sequence of Thermotoga petrophila RKU-1.</title>
        <authorList>
            <consortium name="US DOE Joint Genome Institute"/>
            <person name="Copeland A."/>
            <person name="Lucas S."/>
            <person name="Lapidus A."/>
            <person name="Barry K."/>
            <person name="Glavina del Rio T."/>
            <person name="Dalin E."/>
            <person name="Tice H."/>
            <person name="Pitluck S."/>
            <person name="Sims D."/>
            <person name="Brettin T."/>
            <person name="Bruce D."/>
            <person name="Detter J.C."/>
            <person name="Han C."/>
            <person name="Tapia R."/>
            <person name="Schmutz J."/>
            <person name="Larimer F."/>
            <person name="Land M."/>
            <person name="Hauser L."/>
            <person name="Kyrpides N."/>
            <person name="Mikhailova N."/>
            <person name="Nelson K."/>
            <person name="Gogarten J.P."/>
            <person name="Noll K."/>
            <person name="Richardson P."/>
        </authorList>
    </citation>
    <scope>NUCLEOTIDE SEQUENCE [LARGE SCALE GENOMIC DNA]</scope>
    <source>
        <strain evidence="5">ATCC BAA-488 / DSM 13995 / JCM 10881 / RKU-1</strain>
    </source>
</reference>
<dbReference type="NCBIfam" id="NF041090">
    <property type="entry name" value="Cyc-maltodext_AglB"/>
    <property type="match status" value="1"/>
</dbReference>
<dbReference type="Proteomes" id="UP000006558">
    <property type="component" value="Chromosome"/>
</dbReference>
<name>A5ILB4_THEP1</name>
<dbReference type="CAZy" id="GH13">
    <property type="family name" value="Glycoside Hydrolase Family 13"/>
</dbReference>
<evidence type="ECO:0000256" key="2">
    <source>
        <dbReference type="ARBA" id="ARBA00023295"/>
    </source>
</evidence>
<dbReference type="eggNOG" id="COG0366">
    <property type="taxonomic scope" value="Bacteria"/>
</dbReference>
<keyword evidence="2" id="KW-0326">Glycosidase</keyword>
<dbReference type="EMBL" id="CP000702">
    <property type="protein sequence ID" value="ABQ46987.1"/>
    <property type="molecule type" value="Genomic_DNA"/>
</dbReference>
<dbReference type="PANTHER" id="PTHR10357:SF210">
    <property type="entry name" value="MALTODEXTRIN GLUCOSIDASE"/>
    <property type="match status" value="1"/>
</dbReference>
<proteinExistence type="predicted"/>
<dbReference type="PANTHER" id="PTHR10357">
    <property type="entry name" value="ALPHA-AMYLASE FAMILY MEMBER"/>
    <property type="match status" value="1"/>
</dbReference>
<dbReference type="Gene3D" id="3.20.20.80">
    <property type="entry name" value="Glycosidases"/>
    <property type="match status" value="1"/>
</dbReference>
<evidence type="ECO:0000313" key="5">
    <source>
        <dbReference type="Proteomes" id="UP000006558"/>
    </source>
</evidence>
<dbReference type="SUPFAM" id="SSF51011">
    <property type="entry name" value="Glycosyl hydrolase domain"/>
    <property type="match status" value="1"/>
</dbReference>
<dbReference type="InterPro" id="IPR053506">
    <property type="entry name" value="Cyclomaltodextrinase"/>
</dbReference>
<gene>
    <name evidence="4" type="ordered locus">Tpet_0969</name>
</gene>
<dbReference type="InterPro" id="IPR017853">
    <property type="entry name" value="GH"/>
</dbReference>
<keyword evidence="1" id="KW-0378">Hydrolase</keyword>
<dbReference type="CDD" id="cd11338">
    <property type="entry name" value="AmyAc_CMD"/>
    <property type="match status" value="1"/>
</dbReference>
<dbReference type="STRING" id="390874.Tpet_0969"/>
<reference evidence="4 5" key="2">
    <citation type="journal article" date="2009" name="Proc. Natl. Acad. Sci. U.S.A.">
        <title>On the chimeric nature, thermophilic origin, and phylogenetic placement of the Thermotogales.</title>
        <authorList>
            <person name="Zhaxybayeva O."/>
            <person name="Swithers K.S."/>
            <person name="Lapierre P."/>
            <person name="Fournier G.P."/>
            <person name="Bickhart D.M."/>
            <person name="DeBoy R.T."/>
            <person name="Nelson K.E."/>
            <person name="Nesbo C.L."/>
            <person name="Doolittle W.F."/>
            <person name="Gogarten J.P."/>
            <person name="Noll K.M."/>
        </authorList>
    </citation>
    <scope>NUCLEOTIDE SEQUENCE [LARGE SCALE GENOMIC DNA]</scope>
    <source>
        <strain evidence="5">ATCC BAA-488 / DSM 13995 / JCM 10881 / RKU-1</strain>
    </source>
</reference>
<dbReference type="SUPFAM" id="SSF51445">
    <property type="entry name" value="(Trans)glycosidases"/>
    <property type="match status" value="1"/>
</dbReference>
<dbReference type="InterPro" id="IPR013780">
    <property type="entry name" value="Glyco_hydro_b"/>
</dbReference>
<dbReference type="Gene3D" id="2.60.40.1180">
    <property type="entry name" value="Golgi alpha-mannosidase II"/>
    <property type="match status" value="1"/>
</dbReference>
<organism evidence="4 5">
    <name type="scientific">Thermotoga petrophila (strain ATCC BAA-488 / DSM 13995 / JCM 10881 / RKU-1)</name>
    <dbReference type="NCBI Taxonomy" id="390874"/>
    <lineage>
        <taxon>Bacteria</taxon>
        <taxon>Thermotogati</taxon>
        <taxon>Thermotogota</taxon>
        <taxon>Thermotogae</taxon>
        <taxon>Thermotogales</taxon>
        <taxon>Thermotogaceae</taxon>
        <taxon>Thermotoga</taxon>
    </lineage>
</organism>
<dbReference type="InterPro" id="IPR006047">
    <property type="entry name" value="GH13_cat_dom"/>
</dbReference>
<dbReference type="AlphaFoldDB" id="A5ILB4"/>
<dbReference type="InterPro" id="IPR045857">
    <property type="entry name" value="O16G_dom_2"/>
</dbReference>
<evidence type="ECO:0000259" key="3">
    <source>
        <dbReference type="SMART" id="SM00642"/>
    </source>
</evidence>
<dbReference type="Gene3D" id="3.90.400.10">
    <property type="entry name" value="Oligo-1,6-glucosidase, Domain 2"/>
    <property type="match status" value="1"/>
</dbReference>
<dbReference type="Pfam" id="PF00128">
    <property type="entry name" value="Alpha-amylase"/>
    <property type="match status" value="1"/>
</dbReference>
<dbReference type="GO" id="GO:0016798">
    <property type="term" value="F:hydrolase activity, acting on glycosyl bonds"/>
    <property type="evidence" value="ECO:0007669"/>
    <property type="project" value="UniProtKB-KW"/>
</dbReference>
<dbReference type="RefSeq" id="WP_011943530.1">
    <property type="nucleotide sequence ID" value="NC_009486.1"/>
</dbReference>